<dbReference type="STRING" id="1227457.C451_18673"/>
<dbReference type="Pfam" id="PF04307">
    <property type="entry name" value="YdjM"/>
    <property type="match status" value="1"/>
</dbReference>
<keyword evidence="3" id="KW-1185">Reference proteome</keyword>
<feature type="transmembrane region" description="Helical" evidence="1">
    <location>
        <begin position="107"/>
        <end position="125"/>
    </location>
</feature>
<dbReference type="Proteomes" id="UP000011680">
    <property type="component" value="Unassembled WGS sequence"/>
</dbReference>
<dbReference type="AlphaFoldDB" id="M0MXM7"/>
<proteinExistence type="predicted"/>
<evidence type="ECO:0000256" key="1">
    <source>
        <dbReference type="SAM" id="Phobius"/>
    </source>
</evidence>
<keyword evidence="1" id="KW-0472">Membrane</keyword>
<dbReference type="EMBL" id="AOMF01000174">
    <property type="protein sequence ID" value="EMA49589.1"/>
    <property type="molecule type" value="Genomic_DNA"/>
</dbReference>
<comment type="caution">
    <text evidence="2">The sequence shown here is derived from an EMBL/GenBank/DDBJ whole genome shotgun (WGS) entry which is preliminary data.</text>
</comment>
<dbReference type="GO" id="GO:0016787">
    <property type="term" value="F:hydrolase activity"/>
    <property type="evidence" value="ECO:0007669"/>
    <property type="project" value="UniProtKB-KW"/>
</dbReference>
<gene>
    <name evidence="2" type="ORF">C451_18673</name>
</gene>
<feature type="transmembrane region" description="Helical" evidence="1">
    <location>
        <begin position="72"/>
        <end position="95"/>
    </location>
</feature>
<keyword evidence="1" id="KW-1133">Transmembrane helix</keyword>
<evidence type="ECO:0000313" key="3">
    <source>
        <dbReference type="Proteomes" id="UP000011680"/>
    </source>
</evidence>
<sequence length="217" mass="22882">MAEPVLVAAEPVAATGVPDVFPWGHVAVGYLCYSLLTHLRGRTPTGAATIALVVGTQFADLVDKPLSWSFDLLPAGVLAHSLFFALPFSALVLVVARRLSYTQLASAFVVGYLSHLPADVLPSLATGDPSYWPLFWPAMARPGVDVSDPIVGPGAGAGLLENAAYYMSDFLPMLFSPIGVAYVLFMVGVVALWLYDGRPGIGIIGRALGRVTGRSSH</sequence>
<feature type="transmembrane region" description="Helical" evidence="1">
    <location>
        <begin position="174"/>
        <end position="195"/>
    </location>
</feature>
<evidence type="ECO:0000313" key="2">
    <source>
        <dbReference type="EMBL" id="EMA49589.1"/>
    </source>
</evidence>
<reference evidence="2 3" key="1">
    <citation type="journal article" date="2014" name="PLoS Genet.">
        <title>Phylogenetically driven sequencing of extremely halophilic archaea reveals strategies for static and dynamic osmo-response.</title>
        <authorList>
            <person name="Becker E.A."/>
            <person name="Seitzer P.M."/>
            <person name="Tritt A."/>
            <person name="Larsen D."/>
            <person name="Krusor M."/>
            <person name="Yao A.I."/>
            <person name="Wu D."/>
            <person name="Madern D."/>
            <person name="Eisen J.A."/>
            <person name="Darling A.E."/>
            <person name="Facciotti M.T."/>
        </authorList>
    </citation>
    <scope>NUCLEOTIDE SEQUENCE [LARGE SCALE GENOMIC DNA]</scope>
    <source>
        <strain evidence="2 3">JCM 13552</strain>
    </source>
</reference>
<dbReference type="eggNOG" id="arCOG03392">
    <property type="taxonomic scope" value="Archaea"/>
</dbReference>
<accession>M0MXM7</accession>
<dbReference type="InterPro" id="IPR007404">
    <property type="entry name" value="YdjM-like"/>
</dbReference>
<keyword evidence="2" id="KW-0378">Hydrolase</keyword>
<name>M0MXM7_9EURY</name>
<organism evidence="2 3">
    <name type="scientific">Halococcus thailandensis JCM 13552</name>
    <dbReference type="NCBI Taxonomy" id="1227457"/>
    <lineage>
        <taxon>Archaea</taxon>
        <taxon>Methanobacteriati</taxon>
        <taxon>Methanobacteriota</taxon>
        <taxon>Stenosarchaea group</taxon>
        <taxon>Halobacteria</taxon>
        <taxon>Halobacteriales</taxon>
        <taxon>Halococcaceae</taxon>
        <taxon>Halococcus</taxon>
    </lineage>
</organism>
<keyword evidence="1" id="KW-0812">Transmembrane</keyword>
<dbReference type="PATRIC" id="fig|1227457.3.peg.3655"/>
<protein>
    <submittedName>
        <fullName evidence="2">Membrane-bound metal-dependent hydrolase</fullName>
    </submittedName>
</protein>